<organism evidence="1 2">
    <name type="scientific">Aduncisulcus paluster</name>
    <dbReference type="NCBI Taxonomy" id="2918883"/>
    <lineage>
        <taxon>Eukaryota</taxon>
        <taxon>Metamonada</taxon>
        <taxon>Carpediemonas-like organisms</taxon>
        <taxon>Aduncisulcus</taxon>
    </lineage>
</organism>
<keyword evidence="2" id="KW-1185">Reference proteome</keyword>
<dbReference type="EMBL" id="BQXS01011768">
    <property type="protein sequence ID" value="GKT16540.1"/>
    <property type="molecule type" value="Genomic_DNA"/>
</dbReference>
<evidence type="ECO:0000313" key="1">
    <source>
        <dbReference type="EMBL" id="GKT16540.1"/>
    </source>
</evidence>
<feature type="non-terminal residue" evidence="1">
    <location>
        <position position="1"/>
    </location>
</feature>
<dbReference type="Proteomes" id="UP001057375">
    <property type="component" value="Unassembled WGS sequence"/>
</dbReference>
<sequence length="113" mass="12653">LPFLTLGSKEDDPDIRFAKGAHYLFKNHELDDSIVQFIGSSADIDGEPAVRGLIFDYINVASISGYNLFYMYCPRVIGSVKKSVIHRKVKCATARELKFISIEGSILICPLRK</sequence>
<protein>
    <submittedName>
        <fullName evidence="1">Uncharacterized protein</fullName>
    </submittedName>
</protein>
<reference evidence="1" key="1">
    <citation type="submission" date="2022-03" db="EMBL/GenBank/DDBJ databases">
        <title>Draft genome sequence of Aduncisulcus paluster, a free-living microaerophilic Fornicata.</title>
        <authorList>
            <person name="Yuyama I."/>
            <person name="Kume K."/>
            <person name="Tamura T."/>
            <person name="Inagaki Y."/>
            <person name="Hashimoto T."/>
        </authorList>
    </citation>
    <scope>NUCLEOTIDE SEQUENCE</scope>
    <source>
        <strain evidence="1">NY0171</strain>
    </source>
</reference>
<evidence type="ECO:0000313" key="2">
    <source>
        <dbReference type="Proteomes" id="UP001057375"/>
    </source>
</evidence>
<gene>
    <name evidence="1" type="ORF">ADUPG1_010935</name>
</gene>
<proteinExistence type="predicted"/>
<name>A0ABQ5JXY4_9EUKA</name>
<comment type="caution">
    <text evidence="1">The sequence shown here is derived from an EMBL/GenBank/DDBJ whole genome shotgun (WGS) entry which is preliminary data.</text>
</comment>
<accession>A0ABQ5JXY4</accession>